<dbReference type="PANTHER" id="PTHR33048">
    <property type="entry name" value="PTH11-LIKE INTEGRAL MEMBRANE PROTEIN (AFU_ORTHOLOGUE AFUA_5G11245)"/>
    <property type="match status" value="1"/>
</dbReference>
<dbReference type="PANTHER" id="PTHR33048:SF47">
    <property type="entry name" value="INTEGRAL MEMBRANE PROTEIN-RELATED"/>
    <property type="match status" value="1"/>
</dbReference>
<reference evidence="8 9" key="1">
    <citation type="submission" date="2024-03" db="EMBL/GenBank/DDBJ databases">
        <title>A high-quality draft genome sequence of Diaporthe vaccinii, a causative agent of upright dieback and viscid rot disease in cranberry plants.</title>
        <authorList>
            <person name="Sarrasin M."/>
            <person name="Lang B.F."/>
            <person name="Burger G."/>
        </authorList>
    </citation>
    <scope>NUCLEOTIDE SEQUENCE [LARGE SCALE GENOMIC DNA]</scope>
    <source>
        <strain evidence="8 9">IS7</strain>
    </source>
</reference>
<dbReference type="Proteomes" id="UP001600888">
    <property type="component" value="Unassembled WGS sequence"/>
</dbReference>
<comment type="caution">
    <text evidence="8">The sequence shown here is derived from an EMBL/GenBank/DDBJ whole genome shotgun (WGS) entry which is preliminary data.</text>
</comment>
<proteinExistence type="inferred from homology"/>
<evidence type="ECO:0000256" key="2">
    <source>
        <dbReference type="ARBA" id="ARBA00022692"/>
    </source>
</evidence>
<comment type="similarity">
    <text evidence="5">Belongs to the SAT4 family.</text>
</comment>
<evidence type="ECO:0000313" key="8">
    <source>
        <dbReference type="EMBL" id="KAL2292447.1"/>
    </source>
</evidence>
<evidence type="ECO:0000256" key="3">
    <source>
        <dbReference type="ARBA" id="ARBA00022989"/>
    </source>
</evidence>
<protein>
    <recommendedName>
        <fullName evidence="7">Rhodopsin domain-containing protein</fullName>
    </recommendedName>
</protein>
<accession>A0ABR4FCM5</accession>
<name>A0ABR4FCM5_9PEZI</name>
<dbReference type="InterPro" id="IPR052337">
    <property type="entry name" value="SAT4-like"/>
</dbReference>
<keyword evidence="3 6" id="KW-1133">Transmembrane helix</keyword>
<feature type="transmembrane region" description="Helical" evidence="6">
    <location>
        <begin position="20"/>
        <end position="42"/>
    </location>
</feature>
<keyword evidence="2 6" id="KW-0812">Transmembrane</keyword>
<sequence length="412" mass="45900">MRKTDRSLSFEELDDYSGDKVLAISIPFTVLTTIFVALRFCSKRLMRSRSGLDDLLLVVAYLVNVGLSAVVIVMTKIAGVGHHEEWVTNNNPSQIVRWAQLVLIFEFLHFAGVALPKLAIVFFYIRVFNWKGRMRTICYTAMGLLVATWLGCVLAACLQCRPLAFWWDKTIQGGTCFDVQLFFRAQAITSPILDAAILALPVRSIWGLKLPESKRIELLLVFGVAGFGIIASIIRVQIFFTTAAFADRTWATVDLCGWSIVEVGTYIITACLPEMRPLVPFLVPTRLLAKARKLMTVPSAAGSSPARKVRQYDNQIGLPSVITHNSNTQGEFKECGAWDRTSQDQRMQDSERTEIYGSHREDVTERIDWGSEGGLTIFVTRTTLVTVDTLGSFDRPWEYLGPSLGSPTIASG</sequence>
<evidence type="ECO:0000259" key="7">
    <source>
        <dbReference type="Pfam" id="PF20684"/>
    </source>
</evidence>
<organism evidence="8 9">
    <name type="scientific">Diaporthe vaccinii</name>
    <dbReference type="NCBI Taxonomy" id="105482"/>
    <lineage>
        <taxon>Eukaryota</taxon>
        <taxon>Fungi</taxon>
        <taxon>Dikarya</taxon>
        <taxon>Ascomycota</taxon>
        <taxon>Pezizomycotina</taxon>
        <taxon>Sordariomycetes</taxon>
        <taxon>Sordariomycetidae</taxon>
        <taxon>Diaporthales</taxon>
        <taxon>Diaporthaceae</taxon>
        <taxon>Diaporthe</taxon>
        <taxon>Diaporthe eres species complex</taxon>
    </lineage>
</organism>
<feature type="transmembrane region" description="Helical" evidence="6">
    <location>
        <begin position="137"/>
        <end position="167"/>
    </location>
</feature>
<dbReference type="InterPro" id="IPR049326">
    <property type="entry name" value="Rhodopsin_dom_fungi"/>
</dbReference>
<feature type="transmembrane region" description="Helical" evidence="6">
    <location>
        <begin position="98"/>
        <end position="125"/>
    </location>
</feature>
<gene>
    <name evidence="8" type="ORF">FJTKL_09418</name>
</gene>
<dbReference type="Pfam" id="PF20684">
    <property type="entry name" value="Fung_rhodopsin"/>
    <property type="match status" value="1"/>
</dbReference>
<dbReference type="EMBL" id="JBAWTH010000003">
    <property type="protein sequence ID" value="KAL2292447.1"/>
    <property type="molecule type" value="Genomic_DNA"/>
</dbReference>
<evidence type="ECO:0000256" key="1">
    <source>
        <dbReference type="ARBA" id="ARBA00004141"/>
    </source>
</evidence>
<evidence type="ECO:0000313" key="9">
    <source>
        <dbReference type="Proteomes" id="UP001600888"/>
    </source>
</evidence>
<evidence type="ECO:0000256" key="6">
    <source>
        <dbReference type="SAM" id="Phobius"/>
    </source>
</evidence>
<keyword evidence="4 6" id="KW-0472">Membrane</keyword>
<comment type="subcellular location">
    <subcellularLocation>
        <location evidence="1">Membrane</location>
        <topology evidence="1">Multi-pass membrane protein</topology>
    </subcellularLocation>
</comment>
<evidence type="ECO:0000256" key="5">
    <source>
        <dbReference type="ARBA" id="ARBA00038359"/>
    </source>
</evidence>
<feature type="domain" description="Rhodopsin" evidence="7">
    <location>
        <begin position="38"/>
        <end position="279"/>
    </location>
</feature>
<feature type="transmembrane region" description="Helical" evidence="6">
    <location>
        <begin position="54"/>
        <end position="78"/>
    </location>
</feature>
<keyword evidence="9" id="KW-1185">Reference proteome</keyword>
<feature type="transmembrane region" description="Helical" evidence="6">
    <location>
        <begin position="218"/>
        <end position="240"/>
    </location>
</feature>
<feature type="transmembrane region" description="Helical" evidence="6">
    <location>
        <begin position="187"/>
        <end position="206"/>
    </location>
</feature>
<evidence type="ECO:0000256" key="4">
    <source>
        <dbReference type="ARBA" id="ARBA00023136"/>
    </source>
</evidence>